<dbReference type="OrthoDB" id="2131401at2759"/>
<name>A0A167WS12_CORDF</name>
<organism evidence="7 8">
    <name type="scientific">Akanthomyces lecanii RCEF 1005</name>
    <dbReference type="NCBI Taxonomy" id="1081108"/>
    <lineage>
        <taxon>Eukaryota</taxon>
        <taxon>Fungi</taxon>
        <taxon>Dikarya</taxon>
        <taxon>Ascomycota</taxon>
        <taxon>Pezizomycotina</taxon>
        <taxon>Sordariomycetes</taxon>
        <taxon>Hypocreomycetidae</taxon>
        <taxon>Hypocreales</taxon>
        <taxon>Cordycipitaceae</taxon>
        <taxon>Akanthomyces</taxon>
        <taxon>Cordyceps confragosa</taxon>
    </lineage>
</organism>
<proteinExistence type="inferred from homology"/>
<evidence type="ECO:0000256" key="1">
    <source>
        <dbReference type="ARBA" id="ARBA00004141"/>
    </source>
</evidence>
<comment type="caution">
    <text evidence="7">The sequence shown here is derived from an EMBL/GenBank/DDBJ whole genome shotgun (WGS) entry which is preliminary data.</text>
</comment>
<keyword evidence="3 6" id="KW-0812">Transmembrane</keyword>
<evidence type="ECO:0000256" key="6">
    <source>
        <dbReference type="SAM" id="Phobius"/>
    </source>
</evidence>
<feature type="transmembrane region" description="Helical" evidence="6">
    <location>
        <begin position="114"/>
        <end position="135"/>
    </location>
</feature>
<dbReference type="PANTHER" id="PTHR22779">
    <property type="entry name" value="SD17342P"/>
    <property type="match status" value="1"/>
</dbReference>
<evidence type="ECO:0000256" key="4">
    <source>
        <dbReference type="ARBA" id="ARBA00022989"/>
    </source>
</evidence>
<dbReference type="EMBL" id="AZHF01000015">
    <property type="protein sequence ID" value="OAA64134.1"/>
    <property type="molecule type" value="Genomic_DNA"/>
</dbReference>
<dbReference type="InterPro" id="IPR019334">
    <property type="entry name" value="TMEM170A/B/YPR153W-like"/>
</dbReference>
<accession>A0A167WS12</accession>
<dbReference type="STRING" id="1081108.A0A167WS12"/>
<dbReference type="Pfam" id="PF10190">
    <property type="entry name" value="Tmemb_170"/>
    <property type="match status" value="1"/>
</dbReference>
<dbReference type="AlphaFoldDB" id="A0A167WS12"/>
<evidence type="ECO:0000256" key="3">
    <source>
        <dbReference type="ARBA" id="ARBA00022692"/>
    </source>
</evidence>
<gene>
    <name evidence="7" type="ORF">LEL_10654</name>
</gene>
<protein>
    <submittedName>
        <fullName evidence="7">Integral membrane protein</fullName>
    </submittedName>
</protein>
<reference evidence="7 8" key="1">
    <citation type="journal article" date="2016" name="Genome Biol. Evol.">
        <title>Divergent and convergent evolution of fungal pathogenicity.</title>
        <authorList>
            <person name="Shang Y."/>
            <person name="Xiao G."/>
            <person name="Zheng P."/>
            <person name="Cen K."/>
            <person name="Zhan S."/>
            <person name="Wang C."/>
        </authorList>
    </citation>
    <scope>NUCLEOTIDE SEQUENCE [LARGE SCALE GENOMIC DNA]</scope>
    <source>
        <strain evidence="7 8">RCEF 1005</strain>
    </source>
</reference>
<keyword evidence="5 6" id="KW-0472">Membrane</keyword>
<dbReference type="Proteomes" id="UP000076881">
    <property type="component" value="Unassembled WGS sequence"/>
</dbReference>
<sequence length="139" mass="15590">MSDLPPNYKTPPFPSLNVHTLSDETSDKIYTLYHIGDIWRFTTVWTVIVYAVFHMGAVMVAFMTHGFKRRSWKLLWLAPIVYLSVAGVEAVLSGSIVGLIVGAVYQSGNYEMNTWIPCIWGFVCLLILLISSFTIQGAL</sequence>
<evidence type="ECO:0000313" key="8">
    <source>
        <dbReference type="Proteomes" id="UP000076881"/>
    </source>
</evidence>
<evidence type="ECO:0000256" key="5">
    <source>
        <dbReference type="ARBA" id="ARBA00023136"/>
    </source>
</evidence>
<dbReference type="GO" id="GO:0016020">
    <property type="term" value="C:membrane"/>
    <property type="evidence" value="ECO:0007669"/>
    <property type="project" value="UniProtKB-SubCell"/>
</dbReference>
<dbReference type="PANTHER" id="PTHR22779:SF6">
    <property type="entry name" value="SD17342P"/>
    <property type="match status" value="1"/>
</dbReference>
<keyword evidence="8" id="KW-1185">Reference proteome</keyword>
<evidence type="ECO:0000313" key="7">
    <source>
        <dbReference type="EMBL" id="OAA64134.1"/>
    </source>
</evidence>
<evidence type="ECO:0000256" key="2">
    <source>
        <dbReference type="ARBA" id="ARBA00006325"/>
    </source>
</evidence>
<comment type="subcellular location">
    <subcellularLocation>
        <location evidence="1">Membrane</location>
        <topology evidence="1">Multi-pass membrane protein</topology>
    </subcellularLocation>
</comment>
<keyword evidence="4 6" id="KW-1133">Transmembrane helix</keyword>
<comment type="similarity">
    <text evidence="2">Belongs to the TMEM170 family.</text>
</comment>
<feature type="transmembrane region" description="Helical" evidence="6">
    <location>
        <begin position="38"/>
        <end position="62"/>
    </location>
</feature>
<feature type="transmembrane region" description="Helical" evidence="6">
    <location>
        <begin position="74"/>
        <end position="102"/>
    </location>
</feature>